<reference evidence="1" key="1">
    <citation type="submission" date="2016-05" db="EMBL/GenBank/DDBJ databases">
        <authorList>
            <person name="Lavstsen T."/>
            <person name="Jespersen J.S."/>
        </authorList>
    </citation>
    <scope>NUCLEOTIDE SEQUENCE</scope>
    <source>
        <tissue evidence="1">Brain</tissue>
    </source>
</reference>
<proteinExistence type="predicted"/>
<feature type="non-terminal residue" evidence="1">
    <location>
        <position position="99"/>
    </location>
</feature>
<sequence length="99" mass="11157">LKTRLKKCLLQPGPLGLRSTLWEWTVQTCSPSNSWPASLWRTTFSTWRLTALLRSSPPSSEKLCAVGQRRACKTFPNINLCSSSLVRAPSVYRRGCCRT</sequence>
<feature type="non-terminal residue" evidence="1">
    <location>
        <position position="1"/>
    </location>
</feature>
<organism evidence="1">
    <name type="scientific">Iconisemion striatum</name>
    <dbReference type="NCBI Taxonomy" id="60296"/>
    <lineage>
        <taxon>Eukaryota</taxon>
        <taxon>Metazoa</taxon>
        <taxon>Chordata</taxon>
        <taxon>Craniata</taxon>
        <taxon>Vertebrata</taxon>
        <taxon>Euteleostomi</taxon>
        <taxon>Actinopterygii</taxon>
        <taxon>Neopterygii</taxon>
        <taxon>Teleostei</taxon>
        <taxon>Neoteleostei</taxon>
        <taxon>Acanthomorphata</taxon>
        <taxon>Ovalentaria</taxon>
        <taxon>Atherinomorphae</taxon>
        <taxon>Cyprinodontiformes</taxon>
        <taxon>Nothobranchiidae</taxon>
        <taxon>Iconisemion</taxon>
    </lineage>
</organism>
<accession>A0A1A7YIG3</accession>
<dbReference type="AlphaFoldDB" id="A0A1A7YIG3"/>
<reference evidence="1" key="2">
    <citation type="submission" date="2016-06" db="EMBL/GenBank/DDBJ databases">
        <title>The genome of a short-lived fish provides insights into sex chromosome evolution and the genetic control of aging.</title>
        <authorList>
            <person name="Reichwald K."/>
            <person name="Felder M."/>
            <person name="Petzold A."/>
            <person name="Koch P."/>
            <person name="Groth M."/>
            <person name="Platzer M."/>
        </authorList>
    </citation>
    <scope>NUCLEOTIDE SEQUENCE</scope>
    <source>
        <tissue evidence="1">Brain</tissue>
    </source>
</reference>
<dbReference type="EMBL" id="HADX01007483">
    <property type="protein sequence ID" value="SBP29715.1"/>
    <property type="molecule type" value="Transcribed_RNA"/>
</dbReference>
<name>A0A1A7YIG3_9TELE</name>
<protein>
    <submittedName>
        <fullName evidence="1">Matrilin 3a</fullName>
    </submittedName>
</protein>
<evidence type="ECO:0000313" key="1">
    <source>
        <dbReference type="EMBL" id="SBP29715.1"/>
    </source>
</evidence>
<gene>
    <name evidence="1" type="primary">MATN3A</name>
</gene>